<name>A0A202BG88_CHRVL</name>
<dbReference type="RefSeq" id="WP_043611592.1">
    <property type="nucleotide sequence ID" value="NZ_JAGKRF010000010.1"/>
</dbReference>
<comment type="caution">
    <text evidence="1">The sequence shown here is derived from an EMBL/GenBank/DDBJ whole genome shotgun (WGS) entry which is preliminary data.</text>
</comment>
<dbReference type="Proteomes" id="UP000196342">
    <property type="component" value="Unassembled WGS sequence"/>
</dbReference>
<protein>
    <submittedName>
        <fullName evidence="1">Uncharacterized protein</fullName>
    </submittedName>
</protein>
<proteinExistence type="predicted"/>
<evidence type="ECO:0000313" key="1">
    <source>
        <dbReference type="EMBL" id="OVE50557.1"/>
    </source>
</evidence>
<sequence length="175" mass="20268">MEPHPLNAWLQHGDAGLQAWQPLMRQFFFAGLPAHHDWKSGLQAGLERKQRLDEWQRGESHQWRQALRHHVDADGWLDYCQQCQDIGQQFGHQLLNWQLKLLTLWRQHGYELLRNLLESRGGADDLLAFNALGQSVRQSMGVHQEDLQQLLTGFSPALQDCLQQFLAAKTERVVS</sequence>
<keyword evidence="2" id="KW-1185">Reference proteome</keyword>
<dbReference type="EMBL" id="NHOO01000001">
    <property type="protein sequence ID" value="OVE50557.1"/>
    <property type="molecule type" value="Genomic_DNA"/>
</dbReference>
<evidence type="ECO:0000313" key="2">
    <source>
        <dbReference type="Proteomes" id="UP000196342"/>
    </source>
</evidence>
<organism evidence="1 2">
    <name type="scientific">Chromobacterium violaceum</name>
    <dbReference type="NCBI Taxonomy" id="536"/>
    <lineage>
        <taxon>Bacteria</taxon>
        <taxon>Pseudomonadati</taxon>
        <taxon>Pseudomonadota</taxon>
        <taxon>Betaproteobacteria</taxon>
        <taxon>Neisseriales</taxon>
        <taxon>Chromobacteriaceae</taxon>
        <taxon>Chromobacterium</taxon>
    </lineage>
</organism>
<gene>
    <name evidence="1" type="ORF">CBW21_00770</name>
</gene>
<dbReference type="AlphaFoldDB" id="A0A202BG88"/>
<accession>A0A202BG88</accession>
<reference evidence="1 2" key="1">
    <citation type="submission" date="2017-05" db="EMBL/GenBank/DDBJ databases">
        <title>Chromobacterium violaceum GHPS1 isolated from Hydrocarbon polluted soil in French Guiana display an awesome secondary metabolite arsenal and a battery of drug and heavy-metal-resistance and detoxification of xenobiotics proteins.</title>
        <authorList>
            <person name="Belbahri L."/>
        </authorList>
    </citation>
    <scope>NUCLEOTIDE SEQUENCE [LARGE SCALE GENOMIC DNA]</scope>
    <source>
        <strain evidence="1 2">GHPS1</strain>
    </source>
</reference>